<accession>A0ABP8NVY3</accession>
<reference evidence="2" key="1">
    <citation type="journal article" date="2019" name="Int. J. Syst. Evol. Microbiol.">
        <title>The Global Catalogue of Microorganisms (GCM) 10K type strain sequencing project: providing services to taxonomists for standard genome sequencing and annotation.</title>
        <authorList>
            <consortium name="The Broad Institute Genomics Platform"/>
            <consortium name="The Broad Institute Genome Sequencing Center for Infectious Disease"/>
            <person name="Wu L."/>
            <person name="Ma J."/>
        </authorList>
    </citation>
    <scope>NUCLEOTIDE SEQUENCE [LARGE SCALE GENOMIC DNA]</scope>
    <source>
        <strain evidence="2">JCM 17759</strain>
    </source>
</reference>
<name>A0ABP8NVY3_9BACT</name>
<organism evidence="1 2">
    <name type="scientific">Novipirellula rosea</name>
    <dbReference type="NCBI Taxonomy" id="1031540"/>
    <lineage>
        <taxon>Bacteria</taxon>
        <taxon>Pseudomonadati</taxon>
        <taxon>Planctomycetota</taxon>
        <taxon>Planctomycetia</taxon>
        <taxon>Pirellulales</taxon>
        <taxon>Pirellulaceae</taxon>
        <taxon>Novipirellula</taxon>
    </lineage>
</organism>
<keyword evidence="2" id="KW-1185">Reference proteome</keyword>
<protein>
    <submittedName>
        <fullName evidence="1">Uncharacterized protein</fullName>
    </submittedName>
</protein>
<comment type="caution">
    <text evidence="1">The sequence shown here is derived from an EMBL/GenBank/DDBJ whole genome shotgun (WGS) entry which is preliminary data.</text>
</comment>
<gene>
    <name evidence="1" type="ORF">GCM10023156_67560</name>
</gene>
<dbReference type="PROSITE" id="PS51257">
    <property type="entry name" value="PROKAR_LIPOPROTEIN"/>
    <property type="match status" value="1"/>
</dbReference>
<sequence>MTITFKQTCQSITLCVLPLVMTALISGCGRSDHVQVIGGVQSDFLLELQAGEQQYAQQVVRQDQQALRRRHMNR</sequence>
<evidence type="ECO:0000313" key="2">
    <source>
        <dbReference type="Proteomes" id="UP001500840"/>
    </source>
</evidence>
<dbReference type="Proteomes" id="UP001500840">
    <property type="component" value="Unassembled WGS sequence"/>
</dbReference>
<evidence type="ECO:0000313" key="1">
    <source>
        <dbReference type="EMBL" id="GAA4472002.1"/>
    </source>
</evidence>
<dbReference type="RefSeq" id="WP_345328067.1">
    <property type="nucleotide sequence ID" value="NZ_BAABGA010000120.1"/>
</dbReference>
<proteinExistence type="predicted"/>
<dbReference type="EMBL" id="BAABGA010000120">
    <property type="protein sequence ID" value="GAA4472002.1"/>
    <property type="molecule type" value="Genomic_DNA"/>
</dbReference>